<sequence>MVFVFKTNISNRWQTRRLCKQFEEQLQVSNLSFDLEDCDKVLRIESSFEVSKQIIQLMQENGFSCEELVD</sequence>
<keyword evidence="2" id="KW-1185">Reference proteome</keyword>
<gene>
    <name evidence="1" type="ORF">QM524_01605</name>
</gene>
<organism evidence="1 2">
    <name type="scientific">Flectobacillus roseus</name>
    <dbReference type="NCBI Taxonomy" id="502259"/>
    <lineage>
        <taxon>Bacteria</taxon>
        <taxon>Pseudomonadati</taxon>
        <taxon>Bacteroidota</taxon>
        <taxon>Cytophagia</taxon>
        <taxon>Cytophagales</taxon>
        <taxon>Flectobacillaceae</taxon>
        <taxon>Flectobacillus</taxon>
    </lineage>
</organism>
<accession>A0ABT6Y466</accession>
<dbReference type="EMBL" id="JASHIF010000002">
    <property type="protein sequence ID" value="MDI9857893.1"/>
    <property type="molecule type" value="Genomic_DNA"/>
</dbReference>
<reference evidence="1 2" key="1">
    <citation type="submission" date="2023-05" db="EMBL/GenBank/DDBJ databases">
        <title>Novel species of genus Flectobacillus isolated from stream in China.</title>
        <authorList>
            <person name="Lu H."/>
        </authorList>
    </citation>
    <scope>NUCLEOTIDE SEQUENCE [LARGE SCALE GENOMIC DNA]</scope>
    <source>
        <strain evidence="1 2">KCTC 42575</strain>
    </source>
</reference>
<evidence type="ECO:0000313" key="1">
    <source>
        <dbReference type="EMBL" id="MDI9857893.1"/>
    </source>
</evidence>
<evidence type="ECO:0008006" key="3">
    <source>
        <dbReference type="Google" id="ProtNLM"/>
    </source>
</evidence>
<protein>
    <recommendedName>
        <fullName evidence="3">HMA domain-containing protein</fullName>
    </recommendedName>
</protein>
<evidence type="ECO:0000313" key="2">
    <source>
        <dbReference type="Proteomes" id="UP001236507"/>
    </source>
</evidence>
<name>A0ABT6Y466_9BACT</name>
<comment type="caution">
    <text evidence="1">The sequence shown here is derived from an EMBL/GenBank/DDBJ whole genome shotgun (WGS) entry which is preliminary data.</text>
</comment>
<proteinExistence type="predicted"/>
<dbReference type="Proteomes" id="UP001236507">
    <property type="component" value="Unassembled WGS sequence"/>
</dbReference>
<dbReference type="RefSeq" id="WP_283343179.1">
    <property type="nucleotide sequence ID" value="NZ_JASHIF010000002.1"/>
</dbReference>